<dbReference type="PANTHER" id="PTHR23531">
    <property type="entry name" value="QUINOLENE RESISTANCE PROTEIN NORA"/>
    <property type="match status" value="1"/>
</dbReference>
<dbReference type="RefSeq" id="WP_073876990.1">
    <property type="nucleotide sequence ID" value="NZ_MPNT01000016.1"/>
</dbReference>
<feature type="transmembrane region" description="Helical" evidence="5">
    <location>
        <begin position="12"/>
        <end position="34"/>
    </location>
</feature>
<accession>A0A1Q4HS55</accession>
<dbReference type="EMBL" id="MPNT01000016">
    <property type="protein sequence ID" value="OJZ71983.1"/>
    <property type="molecule type" value="Genomic_DNA"/>
</dbReference>
<dbReference type="GO" id="GO:0005886">
    <property type="term" value="C:plasma membrane"/>
    <property type="evidence" value="ECO:0007669"/>
    <property type="project" value="UniProtKB-SubCell"/>
</dbReference>
<comment type="subcellular location">
    <subcellularLocation>
        <location evidence="1">Cell membrane</location>
        <topology evidence="1">Multi-pass membrane protein</topology>
    </subcellularLocation>
</comment>
<keyword evidence="2 5" id="KW-0812">Transmembrane</keyword>
<dbReference type="InterPro" id="IPR011701">
    <property type="entry name" value="MFS"/>
</dbReference>
<comment type="caution">
    <text evidence="7">The sequence shown here is derived from an EMBL/GenBank/DDBJ whole genome shotgun (WGS) entry which is preliminary data.</text>
</comment>
<organism evidence="7 8">
    <name type="scientific">Mycobacterium paraffinicum</name>
    <dbReference type="NCBI Taxonomy" id="53378"/>
    <lineage>
        <taxon>Bacteria</taxon>
        <taxon>Bacillati</taxon>
        <taxon>Actinomycetota</taxon>
        <taxon>Actinomycetes</taxon>
        <taxon>Mycobacteriales</taxon>
        <taxon>Mycobacteriaceae</taxon>
        <taxon>Mycobacterium</taxon>
    </lineage>
</organism>
<dbReference type="PANTHER" id="PTHR23531:SF1">
    <property type="entry name" value="QUINOLENE RESISTANCE PROTEIN NORA"/>
    <property type="match status" value="1"/>
</dbReference>
<dbReference type="AlphaFoldDB" id="A0A1Q4HS55"/>
<keyword evidence="8" id="KW-1185">Reference proteome</keyword>
<dbReference type="Pfam" id="PF07690">
    <property type="entry name" value="MFS_1"/>
    <property type="match status" value="1"/>
</dbReference>
<dbReference type="Proteomes" id="UP000186438">
    <property type="component" value="Unassembled WGS sequence"/>
</dbReference>
<evidence type="ECO:0000256" key="5">
    <source>
        <dbReference type="SAM" id="Phobius"/>
    </source>
</evidence>
<evidence type="ECO:0000259" key="6">
    <source>
        <dbReference type="PROSITE" id="PS50850"/>
    </source>
</evidence>
<dbReference type="InterPro" id="IPR036259">
    <property type="entry name" value="MFS_trans_sf"/>
</dbReference>
<dbReference type="Gene3D" id="1.20.1250.20">
    <property type="entry name" value="MFS general substrate transporter like domains"/>
    <property type="match status" value="2"/>
</dbReference>
<dbReference type="STRING" id="53378.BRW65_17990"/>
<dbReference type="InterPro" id="IPR052714">
    <property type="entry name" value="MFS_Exporter"/>
</dbReference>
<feature type="transmembrane region" description="Helical" evidence="5">
    <location>
        <begin position="328"/>
        <end position="350"/>
    </location>
</feature>
<dbReference type="PROSITE" id="PS50850">
    <property type="entry name" value="MFS"/>
    <property type="match status" value="1"/>
</dbReference>
<name>A0A1Q4HS55_9MYCO</name>
<feature type="transmembrane region" description="Helical" evidence="5">
    <location>
        <begin position="356"/>
        <end position="375"/>
    </location>
</feature>
<proteinExistence type="predicted"/>
<protein>
    <recommendedName>
        <fullName evidence="6">Major facilitator superfamily (MFS) profile domain-containing protein</fullName>
    </recommendedName>
</protein>
<evidence type="ECO:0000256" key="2">
    <source>
        <dbReference type="ARBA" id="ARBA00022692"/>
    </source>
</evidence>
<evidence type="ECO:0000256" key="4">
    <source>
        <dbReference type="ARBA" id="ARBA00023136"/>
    </source>
</evidence>
<evidence type="ECO:0000256" key="1">
    <source>
        <dbReference type="ARBA" id="ARBA00004651"/>
    </source>
</evidence>
<feature type="transmembrane region" description="Helical" evidence="5">
    <location>
        <begin position="269"/>
        <end position="287"/>
    </location>
</feature>
<evidence type="ECO:0000313" key="7">
    <source>
        <dbReference type="EMBL" id="OJZ71983.1"/>
    </source>
</evidence>
<gene>
    <name evidence="7" type="ORF">BRW65_17990</name>
</gene>
<feature type="transmembrane region" description="Helical" evidence="5">
    <location>
        <begin position="40"/>
        <end position="62"/>
    </location>
</feature>
<dbReference type="SUPFAM" id="SSF103473">
    <property type="entry name" value="MFS general substrate transporter"/>
    <property type="match status" value="1"/>
</dbReference>
<sequence>MTAAEGPIKRLAASVFLGYLGFGATLQLLPAWIAQRLHGGPLAVGLAVGIAFGAAAICRPLAGRAGDIGHARGIVVTAGMLITVGALGQWLAPTLAVVVVARLIMGAGEAALFNGALPWVLAGTPAERRGRVAGWFGLSMWAGLALGPLATVAATHVAGLAAAWLAIAALGALSALIASTTRRQIIGQAAATGRKAAWRQVVPRGAGLPGLVFGAAAYGYGTISALLVLFLDYSMGTGSSIGLTVFAAAFLFARVAGSPVADRLGRKTLTILNLCVEAGGLIVVAAAHTLTAAMIGTAITGAGVGLMFPAIVALTLSRVGGERAGAAVGAASSLWDIGIMIAGPLGGALVHLGYPAAFMAAALIVCAAAVVAGVLSETPRTPSSSTPPPP</sequence>
<feature type="transmembrane region" description="Helical" evidence="5">
    <location>
        <begin position="157"/>
        <end position="178"/>
    </location>
</feature>
<keyword evidence="4 5" id="KW-0472">Membrane</keyword>
<feature type="transmembrane region" description="Helical" evidence="5">
    <location>
        <begin position="237"/>
        <end position="257"/>
    </location>
</feature>
<dbReference type="InterPro" id="IPR020846">
    <property type="entry name" value="MFS_dom"/>
</dbReference>
<dbReference type="InterPro" id="IPR001958">
    <property type="entry name" value="Tet-R_TetA/multi-R_MdtG-like"/>
</dbReference>
<evidence type="ECO:0000256" key="3">
    <source>
        <dbReference type="ARBA" id="ARBA00022989"/>
    </source>
</evidence>
<dbReference type="PRINTS" id="PR01035">
    <property type="entry name" value="TCRTETA"/>
</dbReference>
<feature type="transmembrane region" description="Helical" evidence="5">
    <location>
        <begin position="74"/>
        <end position="92"/>
    </location>
</feature>
<dbReference type="GO" id="GO:0022857">
    <property type="term" value="F:transmembrane transporter activity"/>
    <property type="evidence" value="ECO:0007669"/>
    <property type="project" value="InterPro"/>
</dbReference>
<feature type="transmembrane region" description="Helical" evidence="5">
    <location>
        <begin position="98"/>
        <end position="120"/>
    </location>
</feature>
<feature type="transmembrane region" description="Helical" evidence="5">
    <location>
        <begin position="293"/>
        <end position="316"/>
    </location>
</feature>
<reference evidence="7 8" key="1">
    <citation type="submission" date="2016-11" db="EMBL/GenBank/DDBJ databases">
        <title>Genome sequences of unsequenced Mycobacteria.</title>
        <authorList>
            <person name="Greninger A.L."/>
            <person name="Fang F."/>
            <person name="Jerome K.R."/>
        </authorList>
    </citation>
    <scope>NUCLEOTIDE SEQUENCE [LARGE SCALE GENOMIC DNA]</scope>
    <source>
        <strain evidence="7 8">M11</strain>
    </source>
</reference>
<evidence type="ECO:0000313" key="8">
    <source>
        <dbReference type="Proteomes" id="UP000186438"/>
    </source>
</evidence>
<feature type="domain" description="Major facilitator superfamily (MFS) profile" evidence="6">
    <location>
        <begin position="7"/>
        <end position="380"/>
    </location>
</feature>
<feature type="transmembrane region" description="Helical" evidence="5">
    <location>
        <begin position="132"/>
        <end position="151"/>
    </location>
</feature>
<keyword evidence="3 5" id="KW-1133">Transmembrane helix</keyword>
<feature type="transmembrane region" description="Helical" evidence="5">
    <location>
        <begin position="208"/>
        <end position="231"/>
    </location>
</feature>